<dbReference type="EMBL" id="CP000301">
    <property type="protein sequence ID" value="ABD88554.1"/>
    <property type="molecule type" value="Genomic_DNA"/>
</dbReference>
<accession>Q212Y2</accession>
<dbReference type="PANTHER" id="PTHR30258">
    <property type="entry name" value="TYPE II SECRETION SYSTEM PROTEIN GSPE-RELATED"/>
    <property type="match status" value="1"/>
</dbReference>
<evidence type="ECO:0000256" key="2">
    <source>
        <dbReference type="ARBA" id="ARBA00022741"/>
    </source>
</evidence>
<evidence type="ECO:0000256" key="3">
    <source>
        <dbReference type="ARBA" id="ARBA00022840"/>
    </source>
</evidence>
<dbReference type="Gene3D" id="3.30.300.160">
    <property type="entry name" value="Type II secretion system, protein E, N-terminal domain"/>
    <property type="match status" value="1"/>
</dbReference>
<sequence length="561" mass="60580">MDRTAQDFVAHFCRENALAAEFAGRGAVAAGAADADRGLRKLWEISELSASEFADAVARFYDLPRTTLPELIAAQSQAHRFSRRFLREMAVFPYQSATGEPIVAIADPSDHASIRAAAIVFGAAVSTQVASFEDIATVLDQRLGEDHNSEDESVASISSQDDDIDNLRDLASGAPVVRAVNDLFESAVELRASDIHIEPTRTALIARMRIDGLLRTVPTPAGVPPQAVISRIKILAGLNIAERRLPQDGAARFRAARSEIDMRVAIMPTQHGESAVIRLLPRDRGLLSIEKLGFLPGDEGKLRGMLTLPHGMIVVTGPTGSGKTTTLATVLSVLNQPTRKILTIEDPVEYEIPGICQSQAKPSIGLTFATALRAFVRQDPDVIMVGEIRDAETAHVAIHAALTGHLVLTTLHTETAAAAVPRLLDLGVEAFLLRSTLRAVIAQRLVRQLCDRCKAGRALTEADIEVDPRYAAIGLKLGETIFEPVGCERCGGTGYRGRCGVFEILEMSEDVRQLIDQQSDWASIDKVAVRNGMTTMIDDGLAKCRCGMTSAAEILRVTTVR</sequence>
<dbReference type="KEGG" id="rpc:RPC_3009"/>
<gene>
    <name evidence="5" type="ordered locus">RPC_3009</name>
</gene>
<dbReference type="STRING" id="316056.RPC_3009"/>
<dbReference type="InterPro" id="IPR027417">
    <property type="entry name" value="P-loop_NTPase"/>
</dbReference>
<dbReference type="InterPro" id="IPR001482">
    <property type="entry name" value="T2SS/T4SS_dom"/>
</dbReference>
<dbReference type="SUPFAM" id="SSF52540">
    <property type="entry name" value="P-loop containing nucleoside triphosphate hydrolases"/>
    <property type="match status" value="1"/>
</dbReference>
<dbReference type="AlphaFoldDB" id="Q212Y2"/>
<protein>
    <submittedName>
        <fullName evidence="5">Type II secretion system protein E</fullName>
    </submittedName>
</protein>
<dbReference type="GO" id="GO:0016887">
    <property type="term" value="F:ATP hydrolysis activity"/>
    <property type="evidence" value="ECO:0007669"/>
    <property type="project" value="TreeGrafter"/>
</dbReference>
<dbReference type="SUPFAM" id="SSF160246">
    <property type="entry name" value="EspE N-terminal domain-like"/>
    <property type="match status" value="1"/>
</dbReference>
<dbReference type="PANTHER" id="PTHR30258:SF2">
    <property type="entry name" value="COMG OPERON PROTEIN 1"/>
    <property type="match status" value="1"/>
</dbReference>
<dbReference type="GO" id="GO:0005886">
    <property type="term" value="C:plasma membrane"/>
    <property type="evidence" value="ECO:0007669"/>
    <property type="project" value="TreeGrafter"/>
</dbReference>
<dbReference type="eggNOG" id="COG2804">
    <property type="taxonomic scope" value="Bacteria"/>
</dbReference>
<dbReference type="Pfam" id="PF05157">
    <property type="entry name" value="MshEN"/>
    <property type="match status" value="1"/>
</dbReference>
<dbReference type="InterPro" id="IPR007831">
    <property type="entry name" value="T2SS_GspE_N"/>
</dbReference>
<feature type="domain" description="Bacterial type II secretion system protein E" evidence="4">
    <location>
        <begin position="376"/>
        <end position="390"/>
    </location>
</feature>
<keyword evidence="3" id="KW-0067">ATP-binding</keyword>
<dbReference type="InterPro" id="IPR003593">
    <property type="entry name" value="AAA+_ATPase"/>
</dbReference>
<keyword evidence="2" id="KW-0547">Nucleotide-binding</keyword>
<evidence type="ECO:0000313" key="5">
    <source>
        <dbReference type="EMBL" id="ABD88554.1"/>
    </source>
</evidence>
<dbReference type="Gene3D" id="3.30.450.90">
    <property type="match status" value="1"/>
</dbReference>
<dbReference type="RefSeq" id="WP_011473449.1">
    <property type="nucleotide sequence ID" value="NC_007925.1"/>
</dbReference>
<dbReference type="PROSITE" id="PS00662">
    <property type="entry name" value="T2SP_E"/>
    <property type="match status" value="1"/>
</dbReference>
<organism evidence="5">
    <name type="scientific">Rhodopseudomonas palustris (strain BisB18)</name>
    <dbReference type="NCBI Taxonomy" id="316056"/>
    <lineage>
        <taxon>Bacteria</taxon>
        <taxon>Pseudomonadati</taxon>
        <taxon>Pseudomonadota</taxon>
        <taxon>Alphaproteobacteria</taxon>
        <taxon>Hyphomicrobiales</taxon>
        <taxon>Nitrobacteraceae</taxon>
        <taxon>Rhodopseudomonas</taxon>
    </lineage>
</organism>
<dbReference type="FunFam" id="3.40.50.300:FF:000398">
    <property type="entry name" value="Type IV pilus assembly ATPase PilB"/>
    <property type="match status" value="1"/>
</dbReference>
<comment type="similarity">
    <text evidence="1">Belongs to the GSP E family.</text>
</comment>
<dbReference type="InterPro" id="IPR037257">
    <property type="entry name" value="T2SS_E_N_sf"/>
</dbReference>
<name>Q212Y2_RHOPB</name>
<dbReference type="Pfam" id="PF00437">
    <property type="entry name" value="T2SSE"/>
    <property type="match status" value="1"/>
</dbReference>
<reference evidence="5" key="1">
    <citation type="submission" date="2006-03" db="EMBL/GenBank/DDBJ databases">
        <title>Complete sequence of Rhodopseudomonas palustris BisB18.</title>
        <authorList>
            <consortium name="US DOE Joint Genome Institute"/>
            <person name="Copeland A."/>
            <person name="Lucas S."/>
            <person name="Lapidus A."/>
            <person name="Barry K."/>
            <person name="Detter J.C."/>
            <person name="Glavina del Rio T."/>
            <person name="Hammon N."/>
            <person name="Israni S."/>
            <person name="Dalin E."/>
            <person name="Tice H."/>
            <person name="Pitluck S."/>
            <person name="Chain P."/>
            <person name="Malfatti S."/>
            <person name="Shin M."/>
            <person name="Vergez L."/>
            <person name="Schmutz J."/>
            <person name="Larimer F."/>
            <person name="Land M."/>
            <person name="Hauser L."/>
            <person name="Pelletier D.A."/>
            <person name="Kyrpides N."/>
            <person name="Anderson I."/>
            <person name="Oda Y."/>
            <person name="Harwood C.S."/>
            <person name="Richardson P."/>
        </authorList>
    </citation>
    <scope>NUCLEOTIDE SEQUENCE [LARGE SCALE GENOMIC DNA]</scope>
    <source>
        <strain evidence="5">BisB18</strain>
    </source>
</reference>
<dbReference type="GO" id="GO:0005524">
    <property type="term" value="F:ATP binding"/>
    <property type="evidence" value="ECO:0007669"/>
    <property type="project" value="UniProtKB-KW"/>
</dbReference>
<dbReference type="Gene3D" id="3.40.50.300">
    <property type="entry name" value="P-loop containing nucleotide triphosphate hydrolases"/>
    <property type="match status" value="1"/>
</dbReference>
<dbReference type="CDD" id="cd01129">
    <property type="entry name" value="PulE-GspE-like"/>
    <property type="match status" value="1"/>
</dbReference>
<dbReference type="OrthoDB" id="9804785at2"/>
<evidence type="ECO:0000256" key="1">
    <source>
        <dbReference type="ARBA" id="ARBA00006611"/>
    </source>
</evidence>
<dbReference type="SMART" id="SM00382">
    <property type="entry name" value="AAA"/>
    <property type="match status" value="1"/>
</dbReference>
<proteinExistence type="inferred from homology"/>
<dbReference type="HOGENOM" id="CLU_013446_10_6_5"/>
<evidence type="ECO:0000259" key="4">
    <source>
        <dbReference type="PROSITE" id="PS00662"/>
    </source>
</evidence>